<protein>
    <submittedName>
        <fullName evidence="2">SGNH/GDSL hydrolase family protein</fullName>
    </submittedName>
</protein>
<evidence type="ECO:0000313" key="3">
    <source>
        <dbReference type="Proteomes" id="UP000535543"/>
    </source>
</evidence>
<dbReference type="EMBL" id="VCQU01000005">
    <property type="protein sequence ID" value="NMN96750.1"/>
    <property type="molecule type" value="Genomic_DNA"/>
</dbReference>
<dbReference type="GO" id="GO:0004622">
    <property type="term" value="F:phosphatidylcholine lysophospholipase activity"/>
    <property type="evidence" value="ECO:0007669"/>
    <property type="project" value="TreeGrafter"/>
</dbReference>
<dbReference type="Proteomes" id="UP000535543">
    <property type="component" value="Unassembled WGS sequence"/>
</dbReference>
<dbReference type="InterPro" id="IPR013830">
    <property type="entry name" value="SGNH_hydro"/>
</dbReference>
<evidence type="ECO:0000313" key="2">
    <source>
        <dbReference type="EMBL" id="NMN96750.1"/>
    </source>
</evidence>
<accession>A0A848KKG0</accession>
<dbReference type="PANTHER" id="PTHR30383">
    <property type="entry name" value="THIOESTERASE 1/PROTEASE 1/LYSOPHOSPHOLIPASE L1"/>
    <property type="match status" value="1"/>
</dbReference>
<keyword evidence="2" id="KW-0378">Hydrolase</keyword>
<reference evidence="2 3" key="2">
    <citation type="submission" date="2020-06" db="EMBL/GenBank/DDBJ databases">
        <title>Antribacter stalactiti gen. nov., sp. nov., a new member of the family Nacardiaceae isolated from a cave.</title>
        <authorList>
            <person name="Kim I.S."/>
        </authorList>
    </citation>
    <scope>NUCLEOTIDE SEQUENCE [LARGE SCALE GENOMIC DNA]</scope>
    <source>
        <strain evidence="2 3">YC2-7</strain>
    </source>
</reference>
<dbReference type="RefSeq" id="WP_169588955.1">
    <property type="nucleotide sequence ID" value="NZ_VCQU01000005.1"/>
</dbReference>
<dbReference type="CDD" id="cd01836">
    <property type="entry name" value="FeeA_FeeB_like"/>
    <property type="match status" value="1"/>
</dbReference>
<dbReference type="InterPro" id="IPR051532">
    <property type="entry name" value="Ester_Hydrolysis_Enzymes"/>
</dbReference>
<dbReference type="Gene3D" id="3.40.50.1110">
    <property type="entry name" value="SGNH hydrolase"/>
    <property type="match status" value="1"/>
</dbReference>
<dbReference type="SUPFAM" id="SSF52266">
    <property type="entry name" value="SGNH hydrolase"/>
    <property type="match status" value="1"/>
</dbReference>
<dbReference type="AlphaFoldDB" id="A0A848KKG0"/>
<dbReference type="PANTHER" id="PTHR30383:SF5">
    <property type="entry name" value="SGNH HYDROLASE-TYPE ESTERASE DOMAIN-CONTAINING PROTEIN"/>
    <property type="match status" value="1"/>
</dbReference>
<organism evidence="2 3">
    <name type="scientific">Antrihabitans stalactiti</name>
    <dbReference type="NCBI Taxonomy" id="2584121"/>
    <lineage>
        <taxon>Bacteria</taxon>
        <taxon>Bacillati</taxon>
        <taxon>Actinomycetota</taxon>
        <taxon>Actinomycetes</taxon>
        <taxon>Mycobacteriales</taxon>
        <taxon>Nocardiaceae</taxon>
        <taxon>Antrihabitans</taxon>
    </lineage>
</organism>
<name>A0A848KKG0_9NOCA</name>
<reference evidence="2 3" key="1">
    <citation type="submission" date="2019-05" db="EMBL/GenBank/DDBJ databases">
        <authorList>
            <person name="Lee S.D."/>
        </authorList>
    </citation>
    <scope>NUCLEOTIDE SEQUENCE [LARGE SCALE GENOMIC DNA]</scope>
    <source>
        <strain evidence="2 3">YC2-7</strain>
    </source>
</reference>
<dbReference type="InterPro" id="IPR036514">
    <property type="entry name" value="SGNH_hydro_sf"/>
</dbReference>
<dbReference type="Pfam" id="PF13472">
    <property type="entry name" value="Lipase_GDSL_2"/>
    <property type="match status" value="1"/>
</dbReference>
<keyword evidence="3" id="KW-1185">Reference proteome</keyword>
<feature type="domain" description="SGNH hydrolase-type esterase" evidence="1">
    <location>
        <begin position="81"/>
        <end position="260"/>
    </location>
</feature>
<sequence>MSVTGWRTAVATGAATVVAGSSAGTVSWAAYKHLMSQASAARGVIGRNTAKPPEADGIYVAGSGKPEPWRMGAQYDIYLMIFGDSTAAGLGCVVADEVPGVRIARGLAEETGKRIRLSTKAISGATSKGLKGQVDAMFVAGRPPDAAVIFVGANDVTKKHSIGRSAERLGDAVRRLRQSGAVVVVGTCPDLGIVTAIPQPLRTVVREWGLLLARAQSAETTAAGGHPVAMADLLSPEFLAAPDRMFSSDGFHPSAAGYELAAKLVLPVLASALGEWRGGPLPTLPTLSEAAESRRLISRATESANRFLRRHEGNVDSVSRLAPANSSVGPTHK</sequence>
<gene>
    <name evidence="2" type="ORF">FGL95_17065</name>
</gene>
<proteinExistence type="predicted"/>
<evidence type="ECO:0000259" key="1">
    <source>
        <dbReference type="Pfam" id="PF13472"/>
    </source>
</evidence>
<comment type="caution">
    <text evidence="2">The sequence shown here is derived from an EMBL/GenBank/DDBJ whole genome shotgun (WGS) entry which is preliminary data.</text>
</comment>